<dbReference type="InterPro" id="IPR011034">
    <property type="entry name" value="Formyl_transferase-like_C_sf"/>
</dbReference>
<dbReference type="Gene3D" id="3.40.50.170">
    <property type="entry name" value="Formyl transferase, N-terminal domain"/>
    <property type="match status" value="1"/>
</dbReference>
<reference evidence="3 4" key="1">
    <citation type="submission" date="2020-01" db="EMBL/GenBank/DDBJ databases">
        <authorList>
            <person name="Kim M.K."/>
        </authorList>
    </citation>
    <scope>NUCLEOTIDE SEQUENCE [LARGE SCALE GENOMIC DNA]</scope>
    <source>
        <strain evidence="3 4">172606-1</strain>
    </source>
</reference>
<proteinExistence type="predicted"/>
<dbReference type="InterPro" id="IPR002376">
    <property type="entry name" value="Formyl_transf_N"/>
</dbReference>
<dbReference type="KEGG" id="rhoz:GXP67_20325"/>
<dbReference type="CDD" id="cd08821">
    <property type="entry name" value="FMT_core_like_1"/>
    <property type="match status" value="1"/>
</dbReference>
<dbReference type="SUPFAM" id="SSF53328">
    <property type="entry name" value="Formyltransferase"/>
    <property type="match status" value="1"/>
</dbReference>
<accession>A0A6C0GLK9</accession>
<dbReference type="RefSeq" id="WP_162444830.1">
    <property type="nucleotide sequence ID" value="NZ_CP048222.1"/>
</dbReference>
<evidence type="ECO:0000313" key="4">
    <source>
        <dbReference type="Proteomes" id="UP000480178"/>
    </source>
</evidence>
<feature type="domain" description="Formyl transferase N-terminal" evidence="1">
    <location>
        <begin position="19"/>
        <end position="119"/>
    </location>
</feature>
<dbReference type="SUPFAM" id="SSF50486">
    <property type="entry name" value="FMT C-terminal domain-like"/>
    <property type="match status" value="1"/>
</dbReference>
<evidence type="ECO:0000259" key="1">
    <source>
        <dbReference type="Pfam" id="PF00551"/>
    </source>
</evidence>
<protein>
    <submittedName>
        <fullName evidence="3">Methionyl-tRNA formyltransferase</fullName>
    </submittedName>
</protein>
<keyword evidence="4" id="KW-1185">Reference proteome</keyword>
<organism evidence="3 4">
    <name type="scientific">Rhodocytophaga rosea</name>
    <dbReference type="NCBI Taxonomy" id="2704465"/>
    <lineage>
        <taxon>Bacteria</taxon>
        <taxon>Pseudomonadati</taxon>
        <taxon>Bacteroidota</taxon>
        <taxon>Cytophagia</taxon>
        <taxon>Cytophagales</taxon>
        <taxon>Rhodocytophagaceae</taxon>
        <taxon>Rhodocytophaga</taxon>
    </lineage>
</organism>
<feature type="domain" description="Methionyl-tRNA formyltransferase-like C-terminal" evidence="2">
    <location>
        <begin position="165"/>
        <end position="221"/>
    </location>
</feature>
<dbReference type="Gene3D" id="3.10.25.20">
    <property type="match status" value="1"/>
</dbReference>
<dbReference type="Pfam" id="PF00551">
    <property type="entry name" value="Formyl_trans_N"/>
    <property type="match status" value="1"/>
</dbReference>
<keyword evidence="3" id="KW-0808">Transferase</keyword>
<dbReference type="AlphaFoldDB" id="A0A6C0GLK9"/>
<dbReference type="Pfam" id="PF21553">
    <property type="entry name" value="Formyl_trans_C_2"/>
    <property type="match status" value="1"/>
</dbReference>
<name>A0A6C0GLK9_9BACT</name>
<evidence type="ECO:0000259" key="2">
    <source>
        <dbReference type="Pfam" id="PF21553"/>
    </source>
</evidence>
<sequence length="223" mass="25681">MARVILANSNPVHRVVEKNIIEIFYDIKIINSKEELTPEFIDLINPDFIFFIHWSYIIPEVIYKNYTCVVFHMTDLPFGRGGSPLQNLIVRGFTETVITAIRVEAGIDTGDIYLKKPLSLLGTAEEIFLRAGQIMLEMIKQIIAQPIVPVPQQGESVVFKRRKQEDSNISEIEKLSKVYDYIRMLDAENYPKAFLESKYLKFEFSRATLKSDCIIADVTITKR</sequence>
<dbReference type="EMBL" id="CP048222">
    <property type="protein sequence ID" value="QHT68827.1"/>
    <property type="molecule type" value="Genomic_DNA"/>
</dbReference>
<dbReference type="InterPro" id="IPR036477">
    <property type="entry name" value="Formyl_transf_N_sf"/>
</dbReference>
<dbReference type="GO" id="GO:0016740">
    <property type="term" value="F:transferase activity"/>
    <property type="evidence" value="ECO:0007669"/>
    <property type="project" value="UniProtKB-KW"/>
</dbReference>
<dbReference type="InterPro" id="IPR049355">
    <property type="entry name" value="Formyl_trans-like_C"/>
</dbReference>
<gene>
    <name evidence="3" type="ORF">GXP67_20325</name>
</gene>
<dbReference type="Proteomes" id="UP000480178">
    <property type="component" value="Chromosome"/>
</dbReference>
<evidence type="ECO:0000313" key="3">
    <source>
        <dbReference type="EMBL" id="QHT68827.1"/>
    </source>
</evidence>